<accession>A0ABP1BTZ1</accession>
<evidence type="ECO:0000313" key="1">
    <source>
        <dbReference type="EMBL" id="CAK9879425.1"/>
    </source>
</evidence>
<dbReference type="Proteomes" id="UP001497522">
    <property type="component" value="Chromosome 7"/>
</dbReference>
<dbReference type="EMBL" id="OZ023708">
    <property type="protein sequence ID" value="CAK9879425.1"/>
    <property type="molecule type" value="Genomic_DNA"/>
</dbReference>
<gene>
    <name evidence="1" type="ORF">CSSPJE1EN2_LOCUS20959</name>
</gene>
<proteinExistence type="predicted"/>
<protein>
    <submittedName>
        <fullName evidence="1">Uncharacterized protein</fullName>
    </submittedName>
</protein>
<organism evidence="1 2">
    <name type="scientific">Sphagnum jensenii</name>
    <dbReference type="NCBI Taxonomy" id="128206"/>
    <lineage>
        <taxon>Eukaryota</taxon>
        <taxon>Viridiplantae</taxon>
        <taxon>Streptophyta</taxon>
        <taxon>Embryophyta</taxon>
        <taxon>Bryophyta</taxon>
        <taxon>Sphagnophytina</taxon>
        <taxon>Sphagnopsida</taxon>
        <taxon>Sphagnales</taxon>
        <taxon>Sphagnaceae</taxon>
        <taxon>Sphagnum</taxon>
    </lineage>
</organism>
<sequence>MRAERTPNDTVTFMLQQPHPTDTPSIPMLRQIVQINNDDSDRGTTERLGSSNHKEVGARWSEICRRIKVDRNLDEGRQQQIWEVLERYQDVFTWNKEANRRLGGTGQDEAQQFRICLSGDLAREKGWKQAILW</sequence>
<name>A0ABP1BTZ1_9BRYO</name>
<reference evidence="1" key="1">
    <citation type="submission" date="2024-03" db="EMBL/GenBank/DDBJ databases">
        <authorList>
            <consortium name="ELIXIR-Norway"/>
            <consortium name="Elixir Norway"/>
        </authorList>
    </citation>
    <scope>NUCLEOTIDE SEQUENCE</scope>
</reference>
<evidence type="ECO:0000313" key="2">
    <source>
        <dbReference type="Proteomes" id="UP001497522"/>
    </source>
</evidence>
<keyword evidence="2" id="KW-1185">Reference proteome</keyword>